<proteinExistence type="predicted"/>
<dbReference type="AlphaFoldDB" id="A0A9Q0FPD6"/>
<feature type="region of interest" description="Disordered" evidence="1">
    <location>
        <begin position="112"/>
        <end position="156"/>
    </location>
</feature>
<protein>
    <submittedName>
        <fullName evidence="2">Uncharacterized protein</fullName>
    </submittedName>
</protein>
<organism evidence="2 3">
    <name type="scientific">Turnera subulata</name>
    <dbReference type="NCBI Taxonomy" id="218843"/>
    <lineage>
        <taxon>Eukaryota</taxon>
        <taxon>Viridiplantae</taxon>
        <taxon>Streptophyta</taxon>
        <taxon>Embryophyta</taxon>
        <taxon>Tracheophyta</taxon>
        <taxon>Spermatophyta</taxon>
        <taxon>Magnoliopsida</taxon>
        <taxon>eudicotyledons</taxon>
        <taxon>Gunneridae</taxon>
        <taxon>Pentapetalae</taxon>
        <taxon>rosids</taxon>
        <taxon>fabids</taxon>
        <taxon>Malpighiales</taxon>
        <taxon>Passifloraceae</taxon>
        <taxon>Turnera</taxon>
    </lineage>
</organism>
<evidence type="ECO:0000313" key="3">
    <source>
        <dbReference type="Proteomes" id="UP001141552"/>
    </source>
</evidence>
<accession>A0A9Q0FPD6</accession>
<dbReference type="Proteomes" id="UP001141552">
    <property type="component" value="Unassembled WGS sequence"/>
</dbReference>
<reference evidence="2" key="2">
    <citation type="journal article" date="2023" name="Plants (Basel)">
        <title>Annotation of the Turnera subulata (Passifloraceae) Draft Genome Reveals the S-Locus Evolved after the Divergence of Turneroideae from Passifloroideae in a Stepwise Manner.</title>
        <authorList>
            <person name="Henning P.M."/>
            <person name="Roalson E.H."/>
            <person name="Mir W."/>
            <person name="McCubbin A.G."/>
            <person name="Shore J.S."/>
        </authorList>
    </citation>
    <scope>NUCLEOTIDE SEQUENCE</scope>
    <source>
        <strain evidence="2">F60SS</strain>
    </source>
</reference>
<gene>
    <name evidence="2" type="ORF">Tsubulata_041498</name>
</gene>
<evidence type="ECO:0000256" key="1">
    <source>
        <dbReference type="SAM" id="MobiDB-lite"/>
    </source>
</evidence>
<comment type="caution">
    <text evidence="2">The sequence shown here is derived from an EMBL/GenBank/DDBJ whole genome shotgun (WGS) entry which is preliminary data.</text>
</comment>
<evidence type="ECO:0000313" key="2">
    <source>
        <dbReference type="EMBL" id="KAJ4835195.1"/>
    </source>
</evidence>
<reference evidence="2" key="1">
    <citation type="submission" date="2022-02" db="EMBL/GenBank/DDBJ databases">
        <authorList>
            <person name="Henning P.M."/>
            <person name="McCubbin A.G."/>
            <person name="Shore J.S."/>
        </authorList>
    </citation>
    <scope>NUCLEOTIDE SEQUENCE</scope>
    <source>
        <strain evidence="2">F60SS</strain>
        <tissue evidence="2">Leaves</tissue>
    </source>
</reference>
<name>A0A9Q0FPD6_9ROSI</name>
<dbReference type="EMBL" id="JAKUCV010004490">
    <property type="protein sequence ID" value="KAJ4835195.1"/>
    <property type="molecule type" value="Genomic_DNA"/>
</dbReference>
<feature type="compositionally biased region" description="Gly residues" evidence="1">
    <location>
        <begin position="118"/>
        <end position="132"/>
    </location>
</feature>
<sequence>MLTVTDPQIKSTKTIKARLATKLTGFKSKGRKEEEKTRNQEISVTTKLTGFSLGWSHFWTLSMSVSLRMVCSLIPLAFRFSLPPCSLSMRTTASVTERPGGAEGGGVLDLLAAHEHGGGGGEGDGGGDGEGGIGDDADEVVAGGGDGGDEGLGDVAEEGRIGDDEAEEMRASVGEIPLLPLTCMLLTSQQPQSRTNKLADSWTPNPKLLLDLMVFREQALRLILDLSSTIITLLLLLDLMVFREQALRLILDLSSSVITLLVSFRGCGSYYSRFYRYKEAEKWGNS</sequence>
<feature type="compositionally biased region" description="Acidic residues" evidence="1">
    <location>
        <begin position="147"/>
        <end position="156"/>
    </location>
</feature>
<keyword evidence="3" id="KW-1185">Reference proteome</keyword>